<name>B6AAT3_CRYMR</name>
<dbReference type="GeneID" id="6995056"/>
<dbReference type="OrthoDB" id="10285274at2759"/>
<accession>B6AAT3</accession>
<dbReference type="RefSeq" id="XP_002139834.1">
    <property type="nucleotide sequence ID" value="XM_002139798.1"/>
</dbReference>
<sequence>MDVDISRYTTCITVILLKFSDIELRRSTEVNNSIIMFLENESLYLTFNKMMDFVIYHQENNSLNQDNHFGISLVVCLSTIFLLLNKYGEYFVSSKILKSTFKNLFLYAFAHPKLFLHRNDNKCNHDSSMCINCLNYGLNSLDIKIKMVTLLCIIVYFINKEQDVEMTWNIDESILYHVYMNCLLYILPNSHNNEYSLIEEAIFAVLCSILYLSNDKSTSYSIMNNIYLQKYIIDYFLQKIMINLGSTMNLDYPFKYFNFMIYILYIINASPWWFDIHTIVNIPFVKKIGNLYNYVRSFCDEDNNLENNTYGKRYLAVLEAILKSILSIVHRSNNISEDEFLNKEDNDAKVYSCLIEDILMNQQLDIKLNDKSKLESIFKVIDNHSTDKAVENCLKLSFNVVLNNIVKY</sequence>
<dbReference type="AlphaFoldDB" id="B6AAT3"/>
<dbReference type="OMA" id="HTIVNIP"/>
<dbReference type="EMBL" id="DS989727">
    <property type="protein sequence ID" value="EEA05485.1"/>
    <property type="molecule type" value="Genomic_DNA"/>
</dbReference>
<protein>
    <submittedName>
        <fullName evidence="1">Uncharacterized protein</fullName>
    </submittedName>
</protein>
<gene>
    <name evidence="1" type="ORF">CMU_024910</name>
</gene>
<evidence type="ECO:0000313" key="2">
    <source>
        <dbReference type="Proteomes" id="UP000001460"/>
    </source>
</evidence>
<dbReference type="VEuPathDB" id="CryptoDB:CMU_024910"/>
<reference evidence="1" key="1">
    <citation type="submission" date="2008-06" db="EMBL/GenBank/DDBJ databases">
        <authorList>
            <person name="Lorenzi H."/>
            <person name="Inman J."/>
            <person name="Miller J."/>
            <person name="Schobel S."/>
            <person name="Amedeo P."/>
            <person name="Caler E.V."/>
            <person name="da Silva J."/>
        </authorList>
    </citation>
    <scope>NUCLEOTIDE SEQUENCE [LARGE SCALE GENOMIC DNA]</scope>
    <source>
        <strain evidence="1">RN66</strain>
    </source>
</reference>
<organism evidence="1 2">
    <name type="scientific">Cryptosporidium muris (strain RN66)</name>
    <dbReference type="NCBI Taxonomy" id="441375"/>
    <lineage>
        <taxon>Eukaryota</taxon>
        <taxon>Sar</taxon>
        <taxon>Alveolata</taxon>
        <taxon>Apicomplexa</taxon>
        <taxon>Conoidasida</taxon>
        <taxon>Coccidia</taxon>
        <taxon>Eucoccidiorida</taxon>
        <taxon>Eimeriorina</taxon>
        <taxon>Cryptosporidiidae</taxon>
        <taxon>Cryptosporidium</taxon>
    </lineage>
</organism>
<evidence type="ECO:0000313" key="1">
    <source>
        <dbReference type="EMBL" id="EEA05485.1"/>
    </source>
</evidence>
<dbReference type="Proteomes" id="UP000001460">
    <property type="component" value="Unassembled WGS sequence"/>
</dbReference>
<keyword evidence="2" id="KW-1185">Reference proteome</keyword>
<proteinExistence type="predicted"/>